<feature type="non-terminal residue" evidence="1">
    <location>
        <position position="97"/>
    </location>
</feature>
<organism evidence="1">
    <name type="scientific">marine sediment metagenome</name>
    <dbReference type="NCBI Taxonomy" id="412755"/>
    <lineage>
        <taxon>unclassified sequences</taxon>
        <taxon>metagenomes</taxon>
        <taxon>ecological metagenomes</taxon>
    </lineage>
</organism>
<accession>X1E1U7</accession>
<gene>
    <name evidence="1" type="ORF">S01H4_64870</name>
</gene>
<dbReference type="EMBL" id="BART01039483">
    <property type="protein sequence ID" value="GAH14405.1"/>
    <property type="molecule type" value="Genomic_DNA"/>
</dbReference>
<evidence type="ECO:0000313" key="1">
    <source>
        <dbReference type="EMBL" id="GAH14405.1"/>
    </source>
</evidence>
<protein>
    <submittedName>
        <fullName evidence="1">Uncharacterized protein</fullName>
    </submittedName>
</protein>
<proteinExistence type="predicted"/>
<reference evidence="1" key="1">
    <citation type="journal article" date="2014" name="Front. Microbiol.">
        <title>High frequency of phylogenetically diverse reductive dehalogenase-homologous genes in deep subseafloor sedimentary metagenomes.</title>
        <authorList>
            <person name="Kawai M."/>
            <person name="Futagami T."/>
            <person name="Toyoda A."/>
            <person name="Takaki Y."/>
            <person name="Nishi S."/>
            <person name="Hori S."/>
            <person name="Arai W."/>
            <person name="Tsubouchi T."/>
            <person name="Morono Y."/>
            <person name="Uchiyama I."/>
            <person name="Ito T."/>
            <person name="Fujiyama A."/>
            <person name="Inagaki F."/>
            <person name="Takami H."/>
        </authorList>
    </citation>
    <scope>NUCLEOTIDE SEQUENCE</scope>
    <source>
        <strain evidence="1">Expedition CK06-06</strain>
    </source>
</reference>
<dbReference type="PROSITE" id="PS51257">
    <property type="entry name" value="PROKAR_LIPOPROTEIN"/>
    <property type="match status" value="1"/>
</dbReference>
<name>X1E1U7_9ZZZZ</name>
<sequence>MKRKSFFIILFLILIIFLCGCNGTVTPATDEAKVKNTIQNYALALNDQNWNEARSYCVYGSDAYYRVSVKEDAINVLYMYCSIVTLTYYVDIITVDI</sequence>
<comment type="caution">
    <text evidence="1">The sequence shown here is derived from an EMBL/GenBank/DDBJ whole genome shotgun (WGS) entry which is preliminary data.</text>
</comment>
<dbReference type="AlphaFoldDB" id="X1E1U7"/>